<keyword evidence="7" id="KW-0732">Signal</keyword>
<keyword evidence="4" id="KW-0934">Plastid</keyword>
<evidence type="ECO:0000256" key="6">
    <source>
        <dbReference type="ARBA" id="ARBA00022679"/>
    </source>
</evidence>
<evidence type="ECO:0000256" key="4">
    <source>
        <dbReference type="ARBA" id="ARBA00022640"/>
    </source>
</evidence>
<protein>
    <recommendedName>
        <fullName evidence="14">Digalactosyldiacylglycerol synthase 2, chloroplastic</fullName>
        <ecNumber evidence="11">2.4.1.241</ecNumber>
    </recommendedName>
</protein>
<evidence type="ECO:0000256" key="14">
    <source>
        <dbReference type="ARBA" id="ARBA00071330"/>
    </source>
</evidence>
<dbReference type="PANTHER" id="PTHR46132">
    <property type="entry name" value="DIGALACTOSYLDIACYLGLYCEROL SYNTHASE 2, CHLOROPLASTIC"/>
    <property type="match status" value="1"/>
</dbReference>
<proteinExistence type="inferred from homology"/>
<dbReference type="InterPro" id="IPR001296">
    <property type="entry name" value="Glyco_trans_1"/>
</dbReference>
<evidence type="ECO:0000313" key="16">
    <source>
        <dbReference type="EMBL" id="RDX99669.1"/>
    </source>
</evidence>
<evidence type="ECO:0000256" key="5">
    <source>
        <dbReference type="ARBA" id="ARBA00022676"/>
    </source>
</evidence>
<dbReference type="SUPFAM" id="SSF53756">
    <property type="entry name" value="UDP-Glycosyltransferase/glycogen phosphorylase"/>
    <property type="match status" value="1"/>
</dbReference>
<evidence type="ECO:0000256" key="8">
    <source>
        <dbReference type="ARBA" id="ARBA00022805"/>
    </source>
</evidence>
<dbReference type="Gene3D" id="3.40.50.2000">
    <property type="entry name" value="Glycogen Phosphorylase B"/>
    <property type="match status" value="1"/>
</dbReference>
<evidence type="ECO:0000259" key="15">
    <source>
        <dbReference type="Pfam" id="PF00534"/>
    </source>
</evidence>
<evidence type="ECO:0000256" key="2">
    <source>
        <dbReference type="ARBA" id="ARBA00022458"/>
    </source>
</evidence>
<comment type="function">
    <text evidence="13">Involved in the synthesis of diacylglycerol galactolipids that are specifically found in thylakoid and in nodule peribacteroid membranes. Specific for alpha-glycosidic linkages.</text>
</comment>
<evidence type="ECO:0000256" key="13">
    <source>
        <dbReference type="ARBA" id="ARBA00057281"/>
    </source>
</evidence>
<evidence type="ECO:0000256" key="1">
    <source>
        <dbReference type="ARBA" id="ARBA00009481"/>
    </source>
</evidence>
<evidence type="ECO:0000256" key="3">
    <source>
        <dbReference type="ARBA" id="ARBA00022528"/>
    </source>
</evidence>
<dbReference type="Proteomes" id="UP000257109">
    <property type="component" value="Unassembled WGS sequence"/>
</dbReference>
<dbReference type="InterPro" id="IPR044525">
    <property type="entry name" value="DGDG1/2"/>
</dbReference>
<evidence type="ECO:0000256" key="9">
    <source>
        <dbReference type="ARBA" id="ARBA00023136"/>
    </source>
</evidence>
<keyword evidence="5" id="KW-0328">Glycosyltransferase</keyword>
<comment type="similarity">
    <text evidence="1">Belongs to the glycosyltransferase group 1 family. Glycosyltransferase 4 subfamily.</text>
</comment>
<evidence type="ECO:0000313" key="17">
    <source>
        <dbReference type="Proteomes" id="UP000257109"/>
    </source>
</evidence>
<comment type="catalytic activity">
    <reaction evidence="12">
        <text>a 1,2-diacyl-3-O-(beta-D-galactosyl)-sn-glycerol + UDP-alpha-D-galactose = a 1,2-diacyl-3-O-[alpha-D-galactosyl-(1-&gt;6)-beta-D-galactosyl]-sn-glycerol + UDP + H(+)</text>
        <dbReference type="Rhea" id="RHEA:10520"/>
        <dbReference type="ChEBI" id="CHEBI:15378"/>
        <dbReference type="ChEBI" id="CHEBI:17615"/>
        <dbReference type="ChEBI" id="CHEBI:28396"/>
        <dbReference type="ChEBI" id="CHEBI:58223"/>
        <dbReference type="ChEBI" id="CHEBI:66914"/>
        <dbReference type="EC" id="2.4.1.241"/>
    </reaction>
</comment>
<evidence type="ECO:0000256" key="12">
    <source>
        <dbReference type="ARBA" id="ARBA00048651"/>
    </source>
</evidence>
<keyword evidence="8" id="KW-1002">Plastid outer membrane</keyword>
<keyword evidence="6" id="KW-0808">Transferase</keyword>
<reference evidence="16" key="1">
    <citation type="submission" date="2018-05" db="EMBL/GenBank/DDBJ databases">
        <title>Draft genome of Mucuna pruriens seed.</title>
        <authorList>
            <person name="Nnadi N.E."/>
            <person name="Vos R."/>
            <person name="Hasami M.H."/>
            <person name="Devisetty U.K."/>
            <person name="Aguiy J.C."/>
        </authorList>
    </citation>
    <scope>NUCLEOTIDE SEQUENCE [LARGE SCALE GENOMIC DNA]</scope>
    <source>
        <strain evidence="16">JCA_2017</strain>
    </source>
</reference>
<evidence type="ECO:0000256" key="7">
    <source>
        <dbReference type="ARBA" id="ARBA00022729"/>
    </source>
</evidence>
<accession>A0A371HA73</accession>
<dbReference type="OrthoDB" id="44480at2759"/>
<dbReference type="EC" id="2.4.1.241" evidence="11"/>
<feature type="non-terminal residue" evidence="16">
    <location>
        <position position="486"/>
    </location>
</feature>
<dbReference type="CDD" id="cd01635">
    <property type="entry name" value="Glycosyltransferase_GTB-type"/>
    <property type="match status" value="1"/>
</dbReference>
<feature type="domain" description="Glycosyl transferase family 1" evidence="15">
    <location>
        <begin position="240"/>
        <end position="372"/>
    </location>
</feature>
<dbReference type="AlphaFoldDB" id="A0A371HA73"/>
<comment type="caution">
    <text evidence="16">The sequence shown here is derived from an EMBL/GenBank/DDBJ whole genome shotgun (WGS) entry which is preliminary data.</text>
</comment>
<dbReference type="GO" id="GO:0009707">
    <property type="term" value="C:chloroplast outer membrane"/>
    <property type="evidence" value="ECO:0007669"/>
    <property type="project" value="UniProtKB-SubCell"/>
</dbReference>
<dbReference type="STRING" id="157652.A0A371HA73"/>
<dbReference type="GO" id="GO:0046481">
    <property type="term" value="F:digalactosyldiacylglycerol synthase activity"/>
    <property type="evidence" value="ECO:0007669"/>
    <property type="project" value="UniProtKB-EC"/>
</dbReference>
<sequence>MDKKENIAIFTTASLPWLTGTAVNPLFRAAYLSKSGERDVTLVIPWLSLKDQGLVYPNNIIFASPTEQEKYIREWLEGRVGFKSGFSIQFYPAKFSIDKRSILAVGDISEIIPNEEADIAVLEEPEHLTWYHHGKRWKTKFRLVIGIIHTNYLEYVKREKNGTMQAFLLKYLNNWVVGIYCHKASKDNALMMFLNVIRLSAATQDYDGSIICNVHGVNPKFLEIGEKKREQQQKGDQAFTKGAYFIGKMIWSKGYKELLQLLKSHQKELASLEVDLFGSGEDSDEVQKAAKKLKLAVRVHPARDHADALFHDYKLFLNSSTSDVVCTTTAEALAMGKIVVCANHPSNDFFKQFPNCWMYDNSEEFVKLTLKALAEEPAQPTDAQRHDLSWEAATERFLKATDLDKPLERRLSRSSSNFMAASLNLQQKVDEASAFVHHVASGFEVSRRIFGAIPYSLQPDEELRKELGLTDAAGNKVKNWFRFINL</sequence>
<keyword evidence="3" id="KW-0150">Chloroplast</keyword>
<comment type="subcellular location">
    <subcellularLocation>
        <location evidence="10">Plastid</location>
        <location evidence="10">Chloroplast outer membrane</location>
    </subcellularLocation>
</comment>
<evidence type="ECO:0000256" key="11">
    <source>
        <dbReference type="ARBA" id="ARBA00024055"/>
    </source>
</evidence>
<name>A0A371HA73_MUCPR</name>
<dbReference type="GO" id="GO:0009877">
    <property type="term" value="P:nodulation"/>
    <property type="evidence" value="ECO:0007669"/>
    <property type="project" value="UniProtKB-KW"/>
</dbReference>
<dbReference type="EMBL" id="QJKJ01003173">
    <property type="protein sequence ID" value="RDX99669.1"/>
    <property type="molecule type" value="Genomic_DNA"/>
</dbReference>
<dbReference type="PANTHER" id="PTHR46132:SF1">
    <property type="entry name" value="DIGALACTOSYLDIACYLGLYCEROL SYNTHASE 2, CHLOROPLASTIC"/>
    <property type="match status" value="1"/>
</dbReference>
<keyword evidence="9" id="KW-0472">Membrane</keyword>
<gene>
    <name evidence="16" type="primary">DGD2</name>
    <name evidence="16" type="ORF">CR513_17256</name>
</gene>
<dbReference type="Pfam" id="PF00534">
    <property type="entry name" value="Glycos_transf_1"/>
    <property type="match status" value="1"/>
</dbReference>
<dbReference type="GO" id="GO:0019375">
    <property type="term" value="P:galactolipid biosynthetic process"/>
    <property type="evidence" value="ECO:0007669"/>
    <property type="project" value="TreeGrafter"/>
</dbReference>
<keyword evidence="2" id="KW-0536">Nodulation</keyword>
<organism evidence="16 17">
    <name type="scientific">Mucuna pruriens</name>
    <name type="common">Velvet bean</name>
    <name type="synonym">Dolichos pruriens</name>
    <dbReference type="NCBI Taxonomy" id="157652"/>
    <lineage>
        <taxon>Eukaryota</taxon>
        <taxon>Viridiplantae</taxon>
        <taxon>Streptophyta</taxon>
        <taxon>Embryophyta</taxon>
        <taxon>Tracheophyta</taxon>
        <taxon>Spermatophyta</taxon>
        <taxon>Magnoliopsida</taxon>
        <taxon>eudicotyledons</taxon>
        <taxon>Gunneridae</taxon>
        <taxon>Pentapetalae</taxon>
        <taxon>rosids</taxon>
        <taxon>fabids</taxon>
        <taxon>Fabales</taxon>
        <taxon>Fabaceae</taxon>
        <taxon>Papilionoideae</taxon>
        <taxon>50 kb inversion clade</taxon>
        <taxon>NPAAA clade</taxon>
        <taxon>indigoferoid/millettioid clade</taxon>
        <taxon>Phaseoleae</taxon>
        <taxon>Mucuna</taxon>
    </lineage>
</organism>
<evidence type="ECO:0000256" key="10">
    <source>
        <dbReference type="ARBA" id="ARBA00024013"/>
    </source>
</evidence>
<keyword evidence="17" id="KW-1185">Reference proteome</keyword>
<dbReference type="FunFam" id="3.40.50.2000:FF:000084">
    <property type="entry name" value="Digalactosyldiacylglycerol synthase 2 chloroplastic"/>
    <property type="match status" value="1"/>
</dbReference>